<feature type="domain" description="C2" evidence="3">
    <location>
        <begin position="470"/>
        <end position="592"/>
    </location>
</feature>
<dbReference type="GO" id="GO:0005544">
    <property type="term" value="F:calcium-dependent phospholipid binding"/>
    <property type="evidence" value="ECO:0007669"/>
    <property type="project" value="TreeGrafter"/>
</dbReference>
<dbReference type="AlphaFoldDB" id="A0A8S1GQ65"/>
<dbReference type="Pfam" id="PF00168">
    <property type="entry name" value="C2"/>
    <property type="match status" value="2"/>
</dbReference>
<feature type="domain" description="C2" evidence="3">
    <location>
        <begin position="333"/>
        <end position="458"/>
    </location>
</feature>
<dbReference type="GO" id="GO:0000149">
    <property type="term" value="F:SNARE binding"/>
    <property type="evidence" value="ECO:0007669"/>
    <property type="project" value="TreeGrafter"/>
</dbReference>
<evidence type="ECO:0000256" key="1">
    <source>
        <dbReference type="SAM" id="MobiDB-lite"/>
    </source>
</evidence>
<dbReference type="InterPro" id="IPR000008">
    <property type="entry name" value="C2_dom"/>
</dbReference>
<feature type="compositionally biased region" description="Low complexity" evidence="1">
    <location>
        <begin position="121"/>
        <end position="131"/>
    </location>
</feature>
<dbReference type="SMART" id="SM00239">
    <property type="entry name" value="C2"/>
    <property type="match status" value="2"/>
</dbReference>
<proteinExistence type="predicted"/>
<evidence type="ECO:0000259" key="3">
    <source>
        <dbReference type="PROSITE" id="PS50004"/>
    </source>
</evidence>
<dbReference type="GO" id="GO:0070382">
    <property type="term" value="C:exocytic vesicle"/>
    <property type="evidence" value="ECO:0007669"/>
    <property type="project" value="TreeGrafter"/>
</dbReference>
<dbReference type="GO" id="GO:0030276">
    <property type="term" value="F:clathrin binding"/>
    <property type="evidence" value="ECO:0007669"/>
    <property type="project" value="TreeGrafter"/>
</dbReference>
<organism evidence="4 5">
    <name type="scientific">Caenorhabditis auriculariae</name>
    <dbReference type="NCBI Taxonomy" id="2777116"/>
    <lineage>
        <taxon>Eukaryota</taxon>
        <taxon>Metazoa</taxon>
        <taxon>Ecdysozoa</taxon>
        <taxon>Nematoda</taxon>
        <taxon>Chromadorea</taxon>
        <taxon>Rhabditida</taxon>
        <taxon>Rhabditina</taxon>
        <taxon>Rhabditomorpha</taxon>
        <taxon>Rhabditoidea</taxon>
        <taxon>Rhabditidae</taxon>
        <taxon>Peloderinae</taxon>
        <taxon>Caenorhabditis</taxon>
    </lineage>
</organism>
<dbReference type="SUPFAM" id="SSF49562">
    <property type="entry name" value="C2 domain (Calcium/lipid-binding domain, CaLB)"/>
    <property type="match status" value="2"/>
</dbReference>
<keyword evidence="2" id="KW-1133">Transmembrane helix</keyword>
<keyword evidence="2" id="KW-0812">Transmembrane</keyword>
<feature type="region of interest" description="Disordered" evidence="1">
    <location>
        <begin position="115"/>
        <end position="171"/>
    </location>
</feature>
<evidence type="ECO:0000313" key="4">
    <source>
        <dbReference type="EMBL" id="CAD6184932.1"/>
    </source>
</evidence>
<dbReference type="PANTHER" id="PTHR10024:SF348">
    <property type="entry name" value="SYNAPTOTAGMIN-17"/>
    <property type="match status" value="1"/>
</dbReference>
<sequence length="635" mass="70273">MTLAMDRKDPMISSRRLATVDPWQERFQLQSQLDQVRLELDSVRTTLDENSLGQTDRKNVWLVVTAILIVGAVSSPPLFSALSSAIPIRNIRMQQQHMSTYPSLLEPAICRRRLPVPPDPMMSRRSSSPRILPTPPPLSPEYRSPSTMPNLERRPSGRVLPRPPLASDILTKSKSVSPVSLTPDPTPDPEFNVIIDRLIAEDIDEVDDIVEEPEASSNADSYDDDAYDDVKPLTTSTAINGHLTSPMTNDVIYNGKERRLSASQFSSHSASIEQLTSKSSSEDPLAHGLDPSMYSPQPISTSGQRSSFSERGVTPEKEVITASTSANNINRQPSGLGLLHVSLQHFPVRKRLRVSLLKIEALAGELKPEMEIHAICRVSIPWLKGGKEQVSEMKRGRDPVFNQEFFFDNVTHEELDTKHVLVSAYHQGGAKLAKDILIGDATFPLRQIRELNTKKEIRMLEEIQPQVPKKLGKIYTSTCIEKEAKRLTINLKKVDDLPRCGLTGAPDVCVRVTLTQGGTTKTKSSRILKSTTTAVYNEAVMFLFSPNKNDLAATSITISVHDMQRSCTGNDTIGCAYLGVNAVDKSEMEQWKNAVEHMGKEYKGSHHLKPLVTTPAVSVAEANETGAENDNEDDS</sequence>
<feature type="transmembrane region" description="Helical" evidence="2">
    <location>
        <begin position="60"/>
        <end position="79"/>
    </location>
</feature>
<gene>
    <name evidence="4" type="ORF">CAUJ_LOCUS851</name>
</gene>
<dbReference type="Gene3D" id="2.60.40.150">
    <property type="entry name" value="C2 domain"/>
    <property type="match status" value="2"/>
</dbReference>
<protein>
    <recommendedName>
        <fullName evidence="3">C2 domain-containing protein</fullName>
    </recommendedName>
</protein>
<comment type="caution">
    <text evidence="4">The sequence shown here is derived from an EMBL/GenBank/DDBJ whole genome shotgun (WGS) entry which is preliminary data.</text>
</comment>
<feature type="region of interest" description="Disordered" evidence="1">
    <location>
        <begin position="264"/>
        <end position="287"/>
    </location>
</feature>
<evidence type="ECO:0000256" key="2">
    <source>
        <dbReference type="SAM" id="Phobius"/>
    </source>
</evidence>
<evidence type="ECO:0000313" key="5">
    <source>
        <dbReference type="Proteomes" id="UP000835052"/>
    </source>
</evidence>
<dbReference type="Proteomes" id="UP000835052">
    <property type="component" value="Unassembled WGS sequence"/>
</dbReference>
<dbReference type="GO" id="GO:0005886">
    <property type="term" value="C:plasma membrane"/>
    <property type="evidence" value="ECO:0007669"/>
    <property type="project" value="TreeGrafter"/>
</dbReference>
<dbReference type="PROSITE" id="PS50004">
    <property type="entry name" value="C2"/>
    <property type="match status" value="2"/>
</dbReference>
<dbReference type="InterPro" id="IPR035892">
    <property type="entry name" value="C2_domain_sf"/>
</dbReference>
<dbReference type="GO" id="GO:0005509">
    <property type="term" value="F:calcium ion binding"/>
    <property type="evidence" value="ECO:0007669"/>
    <property type="project" value="TreeGrafter"/>
</dbReference>
<keyword evidence="5" id="KW-1185">Reference proteome</keyword>
<reference evidence="4" key="1">
    <citation type="submission" date="2020-10" db="EMBL/GenBank/DDBJ databases">
        <authorList>
            <person name="Kikuchi T."/>
        </authorList>
    </citation>
    <scope>NUCLEOTIDE SEQUENCE</scope>
    <source>
        <strain evidence="4">NKZ352</strain>
    </source>
</reference>
<dbReference type="EMBL" id="CAJGYM010000001">
    <property type="protein sequence ID" value="CAD6184932.1"/>
    <property type="molecule type" value="Genomic_DNA"/>
</dbReference>
<keyword evidence="2" id="KW-0472">Membrane</keyword>
<dbReference type="PANTHER" id="PTHR10024">
    <property type="entry name" value="SYNAPTOTAGMIN"/>
    <property type="match status" value="1"/>
</dbReference>
<name>A0A8S1GQ65_9PELO</name>
<accession>A0A8S1GQ65</accession>
<dbReference type="GO" id="GO:0017156">
    <property type="term" value="P:calcium-ion regulated exocytosis"/>
    <property type="evidence" value="ECO:0007669"/>
    <property type="project" value="TreeGrafter"/>
</dbReference>
<dbReference type="GO" id="GO:0001786">
    <property type="term" value="F:phosphatidylserine binding"/>
    <property type="evidence" value="ECO:0007669"/>
    <property type="project" value="TreeGrafter"/>
</dbReference>
<dbReference type="OrthoDB" id="9947256at2759"/>